<feature type="domain" description="DUF659" evidence="2">
    <location>
        <begin position="222"/>
        <end position="368"/>
    </location>
</feature>
<dbReference type="SUPFAM" id="SSF53098">
    <property type="entry name" value="Ribonuclease H-like"/>
    <property type="match status" value="1"/>
</dbReference>
<dbReference type="Proteomes" id="UP000297245">
    <property type="component" value="Unassembled WGS sequence"/>
</dbReference>
<feature type="region of interest" description="Disordered" evidence="1">
    <location>
        <begin position="89"/>
        <end position="160"/>
    </location>
</feature>
<name>A0A4S8KTY3_DENBC</name>
<evidence type="ECO:0000313" key="3">
    <source>
        <dbReference type="EMBL" id="THU79220.1"/>
    </source>
</evidence>
<dbReference type="InterPro" id="IPR007021">
    <property type="entry name" value="DUF659"/>
</dbReference>
<feature type="compositionally biased region" description="Polar residues" evidence="1">
    <location>
        <begin position="127"/>
        <end position="152"/>
    </location>
</feature>
<protein>
    <recommendedName>
        <fullName evidence="2">DUF659 domain-containing protein</fullName>
    </recommendedName>
</protein>
<feature type="compositionally biased region" description="Basic and acidic residues" evidence="1">
    <location>
        <begin position="100"/>
        <end position="124"/>
    </location>
</feature>
<proteinExistence type="predicted"/>
<accession>A0A4S8KTY3</accession>
<organism evidence="3 4">
    <name type="scientific">Dendrothele bispora (strain CBS 962.96)</name>
    <dbReference type="NCBI Taxonomy" id="1314807"/>
    <lineage>
        <taxon>Eukaryota</taxon>
        <taxon>Fungi</taxon>
        <taxon>Dikarya</taxon>
        <taxon>Basidiomycota</taxon>
        <taxon>Agaricomycotina</taxon>
        <taxon>Agaricomycetes</taxon>
        <taxon>Agaricomycetidae</taxon>
        <taxon>Agaricales</taxon>
        <taxon>Agaricales incertae sedis</taxon>
        <taxon>Dendrothele</taxon>
    </lineage>
</organism>
<sequence>MAPNPLWNFFIKGGLQNSSQHEARCSACVQHYLDVGKQALEDGIRNEDDTIKLRKRQEAYNEALQAVGTIRGEKNCMIIHILGPKRGNTSLPCPYASQEAKNEAEKQRAEEEKKKERKDGEEGKSNAGRSSTLKRAITNDSEPQNSGTQSHSVVPPSKRFKQSKLKTFNALDMPFSKEEAAAVKAQALRAIVSSKAKEGLFEDPEMLKLVKMLRKDAVEVMPTARVIGGRLLNEAASKVEGKLEERLKGQHLGISTDQWKNIRKDSIAAVCINVDGKAYTIKLCEVTALNKDGEVQCAEFERMIDEVENKYDCVVLYLVTDADGGSKKGRVLLGKKRPWLIVPSCWAHQFQLTLGDYFKVYQFGAAIAEDATFLVGDYVLGLKVGFGIRVWEVVHAFPEPRRFKGVERKGTFHDSSFLSVTNIGGSLNLYHHLVRFFPRLVSHKEMGKDDFLTANETCGSSIR</sequence>
<dbReference type="OrthoDB" id="3063894at2759"/>
<dbReference type="AlphaFoldDB" id="A0A4S8KTY3"/>
<dbReference type="EMBL" id="ML180057">
    <property type="protein sequence ID" value="THU79220.1"/>
    <property type="molecule type" value="Genomic_DNA"/>
</dbReference>
<evidence type="ECO:0000313" key="4">
    <source>
        <dbReference type="Proteomes" id="UP000297245"/>
    </source>
</evidence>
<reference evidence="3 4" key="1">
    <citation type="journal article" date="2019" name="Nat. Ecol. Evol.">
        <title>Megaphylogeny resolves global patterns of mushroom evolution.</title>
        <authorList>
            <person name="Varga T."/>
            <person name="Krizsan K."/>
            <person name="Foldi C."/>
            <person name="Dima B."/>
            <person name="Sanchez-Garcia M."/>
            <person name="Sanchez-Ramirez S."/>
            <person name="Szollosi G.J."/>
            <person name="Szarkandi J.G."/>
            <person name="Papp V."/>
            <person name="Albert L."/>
            <person name="Andreopoulos W."/>
            <person name="Angelini C."/>
            <person name="Antonin V."/>
            <person name="Barry K.W."/>
            <person name="Bougher N.L."/>
            <person name="Buchanan P."/>
            <person name="Buyck B."/>
            <person name="Bense V."/>
            <person name="Catcheside P."/>
            <person name="Chovatia M."/>
            <person name="Cooper J."/>
            <person name="Damon W."/>
            <person name="Desjardin D."/>
            <person name="Finy P."/>
            <person name="Geml J."/>
            <person name="Haridas S."/>
            <person name="Hughes K."/>
            <person name="Justo A."/>
            <person name="Karasinski D."/>
            <person name="Kautmanova I."/>
            <person name="Kiss B."/>
            <person name="Kocsube S."/>
            <person name="Kotiranta H."/>
            <person name="LaButti K.M."/>
            <person name="Lechner B.E."/>
            <person name="Liimatainen K."/>
            <person name="Lipzen A."/>
            <person name="Lukacs Z."/>
            <person name="Mihaltcheva S."/>
            <person name="Morgado L.N."/>
            <person name="Niskanen T."/>
            <person name="Noordeloos M.E."/>
            <person name="Ohm R.A."/>
            <person name="Ortiz-Santana B."/>
            <person name="Ovrebo C."/>
            <person name="Racz N."/>
            <person name="Riley R."/>
            <person name="Savchenko A."/>
            <person name="Shiryaev A."/>
            <person name="Soop K."/>
            <person name="Spirin V."/>
            <person name="Szebenyi C."/>
            <person name="Tomsovsky M."/>
            <person name="Tulloss R.E."/>
            <person name="Uehling J."/>
            <person name="Grigoriev I.V."/>
            <person name="Vagvolgyi C."/>
            <person name="Papp T."/>
            <person name="Martin F.M."/>
            <person name="Miettinen O."/>
            <person name="Hibbett D.S."/>
            <person name="Nagy L.G."/>
        </authorList>
    </citation>
    <scope>NUCLEOTIDE SEQUENCE [LARGE SCALE GENOMIC DNA]</scope>
    <source>
        <strain evidence="3 4">CBS 962.96</strain>
    </source>
</reference>
<evidence type="ECO:0000259" key="2">
    <source>
        <dbReference type="Pfam" id="PF04937"/>
    </source>
</evidence>
<keyword evidence="4" id="KW-1185">Reference proteome</keyword>
<dbReference type="InterPro" id="IPR012337">
    <property type="entry name" value="RNaseH-like_sf"/>
</dbReference>
<evidence type="ECO:0000256" key="1">
    <source>
        <dbReference type="SAM" id="MobiDB-lite"/>
    </source>
</evidence>
<gene>
    <name evidence="3" type="ORF">K435DRAFT_884527</name>
</gene>
<dbReference type="Pfam" id="PF04937">
    <property type="entry name" value="DUF659"/>
    <property type="match status" value="1"/>
</dbReference>